<reference evidence="2" key="2">
    <citation type="submission" date="2021-04" db="EMBL/GenBank/DDBJ databases">
        <authorList>
            <person name="Gilroy R."/>
        </authorList>
    </citation>
    <scope>NUCLEOTIDE SEQUENCE</scope>
    <source>
        <strain evidence="2">CHK183-5548</strain>
    </source>
</reference>
<comment type="caution">
    <text evidence="2">The sequence shown here is derived from an EMBL/GenBank/DDBJ whole genome shotgun (WGS) entry which is preliminary data.</text>
</comment>
<dbReference type="Gene3D" id="2.60.120.10">
    <property type="entry name" value="Jelly Rolls"/>
    <property type="match status" value="1"/>
</dbReference>
<gene>
    <name evidence="2" type="ORF">IAA04_12180</name>
</gene>
<dbReference type="Proteomes" id="UP000823883">
    <property type="component" value="Unassembled WGS sequence"/>
</dbReference>
<dbReference type="InterPro" id="IPR000595">
    <property type="entry name" value="cNMP-bd_dom"/>
</dbReference>
<dbReference type="InterPro" id="IPR014710">
    <property type="entry name" value="RmlC-like_jellyroll"/>
</dbReference>
<proteinExistence type="predicted"/>
<protein>
    <submittedName>
        <fullName evidence="2">Crp/Fnr family transcriptional regulator</fullName>
    </submittedName>
</protein>
<dbReference type="PROSITE" id="PS50042">
    <property type="entry name" value="CNMP_BINDING_3"/>
    <property type="match status" value="1"/>
</dbReference>
<dbReference type="InterPro" id="IPR018490">
    <property type="entry name" value="cNMP-bd_dom_sf"/>
</dbReference>
<name>A0A9D2T834_9FIRM</name>
<evidence type="ECO:0000313" key="3">
    <source>
        <dbReference type="Proteomes" id="UP000823883"/>
    </source>
</evidence>
<evidence type="ECO:0000259" key="1">
    <source>
        <dbReference type="PROSITE" id="PS50042"/>
    </source>
</evidence>
<dbReference type="CDD" id="cd00038">
    <property type="entry name" value="CAP_ED"/>
    <property type="match status" value="1"/>
</dbReference>
<evidence type="ECO:0000313" key="2">
    <source>
        <dbReference type="EMBL" id="HJC48796.1"/>
    </source>
</evidence>
<organism evidence="2 3">
    <name type="scientific">Candidatus Lachnoclostridium pullistercoris</name>
    <dbReference type="NCBI Taxonomy" id="2838632"/>
    <lineage>
        <taxon>Bacteria</taxon>
        <taxon>Bacillati</taxon>
        <taxon>Bacillota</taxon>
        <taxon>Clostridia</taxon>
        <taxon>Lachnospirales</taxon>
        <taxon>Lachnospiraceae</taxon>
    </lineage>
</organism>
<sequence length="214" mass="24764">MSSEILDLFETAPDEVKRAAVEIRVKKGETVLGLNEENRCLYILLEGETEVYRENSNYCTAVLYTYRPGEFFGEMELFGEEPAALEVAAKKDSRLLKLHRDYVLLWMKKDFDFTLTICRKLAATDYGNRFTINGMKPLPLRYRYLYMLRQAKRAGELDGLTKAAMCARLGTDIRCVNRVAAEYRKMGIAGYENHHFRIMDEKKLLEILEEYGLG</sequence>
<reference evidence="2" key="1">
    <citation type="journal article" date="2021" name="PeerJ">
        <title>Extensive microbial diversity within the chicken gut microbiome revealed by metagenomics and culture.</title>
        <authorList>
            <person name="Gilroy R."/>
            <person name="Ravi A."/>
            <person name="Getino M."/>
            <person name="Pursley I."/>
            <person name="Horton D.L."/>
            <person name="Alikhan N.F."/>
            <person name="Baker D."/>
            <person name="Gharbi K."/>
            <person name="Hall N."/>
            <person name="Watson M."/>
            <person name="Adriaenssens E.M."/>
            <person name="Foster-Nyarko E."/>
            <person name="Jarju S."/>
            <person name="Secka A."/>
            <person name="Antonio M."/>
            <person name="Oren A."/>
            <person name="Chaudhuri R.R."/>
            <person name="La Ragione R."/>
            <person name="Hildebrand F."/>
            <person name="Pallen M.J."/>
        </authorList>
    </citation>
    <scope>NUCLEOTIDE SEQUENCE</scope>
    <source>
        <strain evidence="2">CHK183-5548</strain>
    </source>
</reference>
<dbReference type="AlphaFoldDB" id="A0A9D2T834"/>
<feature type="domain" description="Cyclic nucleotide-binding" evidence="1">
    <location>
        <begin position="1"/>
        <end position="101"/>
    </location>
</feature>
<dbReference type="EMBL" id="DWWL01000079">
    <property type="protein sequence ID" value="HJC48796.1"/>
    <property type="molecule type" value="Genomic_DNA"/>
</dbReference>
<dbReference type="SMART" id="SM00100">
    <property type="entry name" value="cNMP"/>
    <property type="match status" value="1"/>
</dbReference>
<dbReference type="SUPFAM" id="SSF51206">
    <property type="entry name" value="cAMP-binding domain-like"/>
    <property type="match status" value="1"/>
</dbReference>
<accession>A0A9D2T834</accession>
<dbReference type="Pfam" id="PF00027">
    <property type="entry name" value="cNMP_binding"/>
    <property type="match status" value="1"/>
</dbReference>